<evidence type="ECO:0008006" key="5">
    <source>
        <dbReference type="Google" id="ProtNLM"/>
    </source>
</evidence>
<evidence type="ECO:0000313" key="2">
    <source>
        <dbReference type="EMBL" id="MBZ6066270.1"/>
    </source>
</evidence>
<proteinExistence type="predicted"/>
<evidence type="ECO:0000313" key="1">
    <source>
        <dbReference type="EMBL" id="ALP43211.1"/>
    </source>
</evidence>
<dbReference type="OrthoDB" id="5590400at2"/>
<evidence type="ECO:0000313" key="3">
    <source>
        <dbReference type="Proteomes" id="UP000058114"/>
    </source>
</evidence>
<reference evidence="1 3" key="2">
    <citation type="journal article" date="2016" name="Genome Announc.">
        <title>Complete Genome Sequence of the Highly Virulent Aeromonas schubertii Strain WL1483, Isolated from Diseased Snakehead Fish (Channa argus) in China.</title>
        <authorList>
            <person name="Liu L."/>
            <person name="Li N."/>
            <person name="Zhang D."/>
            <person name="Fu X."/>
            <person name="Shi C."/>
            <person name="Lin Q."/>
            <person name="Hao G."/>
        </authorList>
    </citation>
    <scope>NUCLEOTIDE SEQUENCE [LARGE SCALE GENOMIC DNA]</scope>
    <source>
        <strain evidence="1 3">WL1483</strain>
    </source>
</reference>
<accession>A0A0S2SNA0</accession>
<protein>
    <recommendedName>
        <fullName evidence="5">Transposase</fullName>
    </recommendedName>
</protein>
<dbReference type="PATRIC" id="fig|652.5.peg.1190"/>
<dbReference type="Proteomes" id="UP000058114">
    <property type="component" value="Chromosome"/>
</dbReference>
<dbReference type="RefSeq" id="WP_050665070.1">
    <property type="nucleotide sequence ID" value="NZ_CDDB01000011.1"/>
</dbReference>
<reference evidence="2 4" key="3">
    <citation type="submission" date="2021-09" db="EMBL/GenBank/DDBJ databases">
        <title>Aeromonas schubertii isolated from Asian sea bass.</title>
        <authorList>
            <person name="Pinpimai K."/>
        </authorList>
    </citation>
    <scope>NUCLEOTIDE SEQUENCE [LARGE SCALE GENOMIC DNA]</scope>
    <source>
        <strain evidence="2 4">CHULA2021a</strain>
    </source>
</reference>
<dbReference type="EMBL" id="CP013067">
    <property type="protein sequence ID" value="ALP43211.1"/>
    <property type="molecule type" value="Genomic_DNA"/>
</dbReference>
<sequence>MTSQSTQAHGVCDATLWAILTELARERTTIRYSKLAKLAGLENCQDELRTLLQRIRMHCTEHQLPILSALVVDDVGKYQGLTSAQPDAPWERARIFDHPWPTRPR</sequence>
<name>A0A0S2SNA0_9GAMM</name>
<reference evidence="3" key="1">
    <citation type="submission" date="2015-10" db="EMBL/GenBank/DDBJ databases">
        <title>Complete Genome Sequence of Aeromonas schubertii strain WL1483.</title>
        <authorList>
            <person name="Liu L."/>
        </authorList>
    </citation>
    <scope>NUCLEOTIDE SEQUENCE [LARGE SCALE GENOMIC DNA]</scope>
    <source>
        <strain evidence="3">WL1483</strain>
    </source>
</reference>
<gene>
    <name evidence="2" type="ORF">LA374_08620</name>
    <name evidence="1" type="ORF">WL1483_3792</name>
</gene>
<evidence type="ECO:0000313" key="4">
    <source>
        <dbReference type="Proteomes" id="UP000774958"/>
    </source>
</evidence>
<dbReference type="EMBL" id="JAIRBT010000009">
    <property type="protein sequence ID" value="MBZ6066270.1"/>
    <property type="molecule type" value="Genomic_DNA"/>
</dbReference>
<dbReference type="Proteomes" id="UP000774958">
    <property type="component" value="Unassembled WGS sequence"/>
</dbReference>
<dbReference type="AlphaFoldDB" id="A0A0S2SNA0"/>
<dbReference type="KEGG" id="asr:WL1483_3792"/>
<organism evidence="1 3">
    <name type="scientific">Aeromonas schubertii</name>
    <dbReference type="NCBI Taxonomy" id="652"/>
    <lineage>
        <taxon>Bacteria</taxon>
        <taxon>Pseudomonadati</taxon>
        <taxon>Pseudomonadota</taxon>
        <taxon>Gammaproteobacteria</taxon>
        <taxon>Aeromonadales</taxon>
        <taxon>Aeromonadaceae</taxon>
        <taxon>Aeromonas</taxon>
    </lineage>
</organism>
<keyword evidence="4" id="KW-1185">Reference proteome</keyword>